<evidence type="ECO:0000313" key="4">
    <source>
        <dbReference type="Proteomes" id="UP000244855"/>
    </source>
</evidence>
<dbReference type="InterPro" id="IPR029058">
    <property type="entry name" value="AB_hydrolase_fold"/>
</dbReference>
<dbReference type="InterPro" id="IPR052897">
    <property type="entry name" value="Sec-Metab_Biosynth_Hydrolase"/>
</dbReference>
<reference evidence="3 4" key="1">
    <citation type="journal article" date="2018" name="Sci. Rep.">
        <title>Comparative genomics provides insights into the lifestyle and reveals functional heterogeneity of dark septate endophytic fungi.</title>
        <authorList>
            <person name="Knapp D.G."/>
            <person name="Nemeth J.B."/>
            <person name="Barry K."/>
            <person name="Hainaut M."/>
            <person name="Henrissat B."/>
            <person name="Johnson J."/>
            <person name="Kuo A."/>
            <person name="Lim J.H.P."/>
            <person name="Lipzen A."/>
            <person name="Nolan M."/>
            <person name="Ohm R.A."/>
            <person name="Tamas L."/>
            <person name="Grigoriev I.V."/>
            <person name="Spatafora J.W."/>
            <person name="Nagy L.G."/>
            <person name="Kovacs G.M."/>
        </authorList>
    </citation>
    <scope>NUCLEOTIDE SEQUENCE [LARGE SCALE GENOMIC DNA]</scope>
    <source>
        <strain evidence="3 4">DSE2036</strain>
    </source>
</reference>
<keyword evidence="3" id="KW-0378">Hydrolase</keyword>
<evidence type="ECO:0000313" key="3">
    <source>
        <dbReference type="EMBL" id="PVH96647.1"/>
    </source>
</evidence>
<accession>A0A2V1DEU9</accession>
<proteinExistence type="predicted"/>
<gene>
    <name evidence="3" type="ORF">DM02DRAFT_674627</name>
</gene>
<dbReference type="Pfam" id="PF12697">
    <property type="entry name" value="Abhydrolase_6"/>
    <property type="match status" value="1"/>
</dbReference>
<organism evidence="3 4">
    <name type="scientific">Periconia macrospinosa</name>
    <dbReference type="NCBI Taxonomy" id="97972"/>
    <lineage>
        <taxon>Eukaryota</taxon>
        <taxon>Fungi</taxon>
        <taxon>Dikarya</taxon>
        <taxon>Ascomycota</taxon>
        <taxon>Pezizomycotina</taxon>
        <taxon>Dothideomycetes</taxon>
        <taxon>Pleosporomycetidae</taxon>
        <taxon>Pleosporales</taxon>
        <taxon>Massarineae</taxon>
        <taxon>Periconiaceae</taxon>
        <taxon>Periconia</taxon>
    </lineage>
</organism>
<feature type="chain" id="PRO_5015934435" evidence="1">
    <location>
        <begin position="20"/>
        <end position="296"/>
    </location>
</feature>
<dbReference type="SUPFAM" id="SSF53474">
    <property type="entry name" value="alpha/beta-Hydrolases"/>
    <property type="match status" value="1"/>
</dbReference>
<evidence type="ECO:0000259" key="2">
    <source>
        <dbReference type="Pfam" id="PF12697"/>
    </source>
</evidence>
<keyword evidence="4" id="KW-1185">Reference proteome</keyword>
<dbReference type="Proteomes" id="UP000244855">
    <property type="component" value="Unassembled WGS sequence"/>
</dbReference>
<dbReference type="OrthoDB" id="408373at2759"/>
<dbReference type="EMBL" id="KZ805458">
    <property type="protein sequence ID" value="PVH96647.1"/>
    <property type="molecule type" value="Genomic_DNA"/>
</dbReference>
<dbReference type="InterPro" id="IPR000073">
    <property type="entry name" value="AB_hydrolase_1"/>
</dbReference>
<dbReference type="AlphaFoldDB" id="A0A2V1DEU9"/>
<dbReference type="PANTHER" id="PTHR37017:SF11">
    <property type="entry name" value="ESTERASE_LIPASE_THIOESTERASE DOMAIN-CONTAINING PROTEIN"/>
    <property type="match status" value="1"/>
</dbReference>
<protein>
    <submittedName>
        <fullName evidence="3">Alpha/beta-hydrolase</fullName>
    </submittedName>
</protein>
<keyword evidence="1" id="KW-0732">Signal</keyword>
<evidence type="ECO:0000256" key="1">
    <source>
        <dbReference type="SAM" id="SignalP"/>
    </source>
</evidence>
<feature type="signal peptide" evidence="1">
    <location>
        <begin position="1"/>
        <end position="19"/>
    </location>
</feature>
<name>A0A2V1DEU9_9PLEO</name>
<feature type="domain" description="AB hydrolase-1" evidence="2">
    <location>
        <begin position="33"/>
        <end position="288"/>
    </location>
</feature>
<dbReference type="STRING" id="97972.A0A2V1DEU9"/>
<sequence>MNLVIVFSLLFLLFSGGRAGIVSFDRDNSPPAILLVPGAFHQAVVYDTVGHLLKNAGYNGVVEAINLPSVGSLASRDDDVKALRRVMDKYLDLGRDIVLVGNSYGCTVIGDAVLNIPSATTTPPYDEEGRRRGRVVSLLYFSGYLPYTEQVVHPETKPDIRLVSPKWFAFLPNDSPSAIPKTVRWDGDLQSSPPDKEFYNVLAQRNPAAANYWVGQLRYSSFAALNATARYIPYNGDFRVIYVAGKQDNSVPPELWHSYLDQPGAKFILEVLDGDHVPMLSRPEEVVKLIINYTKL</sequence>
<dbReference type="Gene3D" id="3.40.50.1820">
    <property type="entry name" value="alpha/beta hydrolase"/>
    <property type="match status" value="1"/>
</dbReference>
<dbReference type="PANTHER" id="PTHR37017">
    <property type="entry name" value="AB HYDROLASE-1 DOMAIN-CONTAINING PROTEIN-RELATED"/>
    <property type="match status" value="1"/>
</dbReference>
<dbReference type="GO" id="GO:0016787">
    <property type="term" value="F:hydrolase activity"/>
    <property type="evidence" value="ECO:0007669"/>
    <property type="project" value="UniProtKB-KW"/>
</dbReference>